<organism evidence="1 2">
    <name type="scientific">Pirellulimonas nuda</name>
    <dbReference type="NCBI Taxonomy" id="2528009"/>
    <lineage>
        <taxon>Bacteria</taxon>
        <taxon>Pseudomonadati</taxon>
        <taxon>Planctomycetota</taxon>
        <taxon>Planctomycetia</taxon>
        <taxon>Pirellulales</taxon>
        <taxon>Lacipirellulaceae</taxon>
        <taxon>Pirellulimonas</taxon>
    </lineage>
</organism>
<dbReference type="KEGG" id="pnd:Pla175_24230"/>
<proteinExistence type="predicted"/>
<protein>
    <submittedName>
        <fullName evidence="1">Uncharacterized protein</fullName>
    </submittedName>
</protein>
<evidence type="ECO:0000313" key="2">
    <source>
        <dbReference type="Proteomes" id="UP000317429"/>
    </source>
</evidence>
<accession>A0A518DC25</accession>
<reference evidence="1 2" key="1">
    <citation type="submission" date="2019-02" db="EMBL/GenBank/DDBJ databases">
        <title>Deep-cultivation of Planctomycetes and their phenomic and genomic characterization uncovers novel biology.</title>
        <authorList>
            <person name="Wiegand S."/>
            <person name="Jogler M."/>
            <person name="Boedeker C."/>
            <person name="Pinto D."/>
            <person name="Vollmers J."/>
            <person name="Rivas-Marin E."/>
            <person name="Kohn T."/>
            <person name="Peeters S.H."/>
            <person name="Heuer A."/>
            <person name="Rast P."/>
            <person name="Oberbeckmann S."/>
            <person name="Bunk B."/>
            <person name="Jeske O."/>
            <person name="Meyerdierks A."/>
            <person name="Storesund J.E."/>
            <person name="Kallscheuer N."/>
            <person name="Luecker S."/>
            <person name="Lage O.M."/>
            <person name="Pohl T."/>
            <person name="Merkel B.J."/>
            <person name="Hornburger P."/>
            <person name="Mueller R.-W."/>
            <person name="Bruemmer F."/>
            <person name="Labrenz M."/>
            <person name="Spormann A.M."/>
            <person name="Op den Camp H."/>
            <person name="Overmann J."/>
            <person name="Amann R."/>
            <person name="Jetten M.S.M."/>
            <person name="Mascher T."/>
            <person name="Medema M.H."/>
            <person name="Devos D.P."/>
            <person name="Kaster A.-K."/>
            <person name="Ovreas L."/>
            <person name="Rohde M."/>
            <person name="Galperin M.Y."/>
            <person name="Jogler C."/>
        </authorList>
    </citation>
    <scope>NUCLEOTIDE SEQUENCE [LARGE SCALE GENOMIC DNA]</scope>
    <source>
        <strain evidence="1 2">Pla175</strain>
    </source>
</reference>
<sequence length="83" mass="8958">MDIASFRFGSEQASEDGPASAARYLEISAAVLAELGHLCELAEPANRYGRGTLGQLAPEGSELHRREFKGAQDDAFFVSCPNR</sequence>
<gene>
    <name evidence="1" type="ORF">Pla175_24230</name>
</gene>
<name>A0A518DC25_9BACT</name>
<dbReference type="EMBL" id="CP036291">
    <property type="protein sequence ID" value="QDU89037.1"/>
    <property type="molecule type" value="Genomic_DNA"/>
</dbReference>
<dbReference type="Proteomes" id="UP000317429">
    <property type="component" value="Chromosome"/>
</dbReference>
<keyword evidence="2" id="KW-1185">Reference proteome</keyword>
<evidence type="ECO:0000313" key="1">
    <source>
        <dbReference type="EMBL" id="QDU89037.1"/>
    </source>
</evidence>
<dbReference type="AlphaFoldDB" id="A0A518DC25"/>